<dbReference type="PROSITE" id="PS50043">
    <property type="entry name" value="HTH_LUXR_2"/>
    <property type="match status" value="1"/>
</dbReference>
<dbReference type="PANTHER" id="PTHR44591">
    <property type="entry name" value="STRESS RESPONSE REGULATOR PROTEIN 1"/>
    <property type="match status" value="1"/>
</dbReference>
<feature type="modified residue" description="4-aspartylphosphate" evidence="2">
    <location>
        <position position="52"/>
    </location>
</feature>
<dbReference type="PANTHER" id="PTHR44591:SF3">
    <property type="entry name" value="RESPONSE REGULATORY DOMAIN-CONTAINING PROTEIN"/>
    <property type="match status" value="1"/>
</dbReference>
<dbReference type="GO" id="GO:0000160">
    <property type="term" value="P:phosphorelay signal transduction system"/>
    <property type="evidence" value="ECO:0007669"/>
    <property type="project" value="InterPro"/>
</dbReference>
<sequence length="206" mass="23666">MKKILLVDDDQNLCALLSSYLISFNLSVNSVNTIRNALAHIRDDCPDLVISDIMMQGLNGYDFIRLLKLNSLYIHIPIIFLTAKGMTTDRIMGYNLGCHAYLTKPFDPQELVAIINNIFNQIKLFRKSALVNHRKLLVDSKLFNVFSLTQREQDVLMLVIDGYMNKEIAINLGVSQRNIEQYVSRLLNKTNARNRVELIKLFLAYI</sequence>
<name>A0A1Z1MML7_9FLOR</name>
<dbReference type="Pfam" id="PF00072">
    <property type="entry name" value="Response_reg"/>
    <property type="match status" value="1"/>
</dbReference>
<gene>
    <name evidence="5" type="primary">ycf29</name>
</gene>
<dbReference type="InterPro" id="IPR000792">
    <property type="entry name" value="Tscrpt_reg_LuxR_C"/>
</dbReference>
<feature type="domain" description="Response regulatory" evidence="4">
    <location>
        <begin position="3"/>
        <end position="119"/>
    </location>
</feature>
<keyword evidence="5" id="KW-0150">Chloroplast</keyword>
<dbReference type="RefSeq" id="YP_009398137.1">
    <property type="nucleotide sequence ID" value="NC_035290.1"/>
</dbReference>
<dbReference type="GO" id="GO:0006355">
    <property type="term" value="P:regulation of DNA-templated transcription"/>
    <property type="evidence" value="ECO:0007669"/>
    <property type="project" value="InterPro"/>
</dbReference>
<dbReference type="SUPFAM" id="SSF52172">
    <property type="entry name" value="CheY-like"/>
    <property type="match status" value="1"/>
</dbReference>
<dbReference type="InterPro" id="IPR036388">
    <property type="entry name" value="WH-like_DNA-bd_sf"/>
</dbReference>
<evidence type="ECO:0000313" key="5">
    <source>
        <dbReference type="EMBL" id="ARW67323.1"/>
    </source>
</evidence>
<dbReference type="AlphaFoldDB" id="A0A1Z1MML7"/>
<dbReference type="Gene3D" id="1.10.10.10">
    <property type="entry name" value="Winged helix-like DNA-binding domain superfamily/Winged helix DNA-binding domain"/>
    <property type="match status" value="1"/>
</dbReference>
<dbReference type="SMART" id="SM00448">
    <property type="entry name" value="REC"/>
    <property type="match status" value="1"/>
</dbReference>
<dbReference type="InterPro" id="IPR011006">
    <property type="entry name" value="CheY-like_superfamily"/>
</dbReference>
<dbReference type="Pfam" id="PF00196">
    <property type="entry name" value="GerE"/>
    <property type="match status" value="1"/>
</dbReference>
<dbReference type="SMART" id="SM00421">
    <property type="entry name" value="HTH_LUXR"/>
    <property type="match status" value="1"/>
</dbReference>
<dbReference type="PRINTS" id="PR00038">
    <property type="entry name" value="HTHLUXR"/>
</dbReference>
<geneLocation type="chloroplast" evidence="5"/>
<evidence type="ECO:0000259" key="3">
    <source>
        <dbReference type="PROSITE" id="PS50043"/>
    </source>
</evidence>
<dbReference type="PROSITE" id="PS00622">
    <property type="entry name" value="HTH_LUXR_1"/>
    <property type="match status" value="1"/>
</dbReference>
<dbReference type="PROSITE" id="PS50110">
    <property type="entry name" value="RESPONSE_REGULATORY"/>
    <property type="match status" value="1"/>
</dbReference>
<dbReference type="InterPro" id="IPR050595">
    <property type="entry name" value="Bact_response_regulator"/>
</dbReference>
<reference evidence="5" key="1">
    <citation type="journal article" date="2017" name="J. Phycol.">
        <title>Analysis of chloroplast genomes and a supermatrix inform reclassification of the Rhodomelaceae (Rhodophyta).</title>
        <authorList>
            <person name="Diaz-Tapia P."/>
            <person name="Maggs C.A."/>
            <person name="West J.A."/>
            <person name="Verbruggen H."/>
        </authorList>
    </citation>
    <scope>NUCLEOTIDE SEQUENCE</scope>
    <source>
        <strain evidence="5">PD1230</strain>
    </source>
</reference>
<dbReference type="EMBL" id="MF101446">
    <property type="protein sequence ID" value="ARW67323.1"/>
    <property type="molecule type" value="Genomic_DNA"/>
</dbReference>
<dbReference type="InterPro" id="IPR001789">
    <property type="entry name" value="Sig_transdc_resp-reg_receiver"/>
</dbReference>
<dbReference type="GeneID" id="33360614"/>
<keyword evidence="5" id="KW-0934">Plastid</keyword>
<feature type="domain" description="HTH luxR-type" evidence="3">
    <location>
        <begin position="141"/>
        <end position="206"/>
    </location>
</feature>
<organism evidence="5">
    <name type="scientific">Gredgaria maugeana</name>
    <dbReference type="NCBI Taxonomy" id="2007213"/>
    <lineage>
        <taxon>Eukaryota</taxon>
        <taxon>Rhodophyta</taxon>
        <taxon>Florideophyceae</taxon>
        <taxon>Rhodymeniophycidae</taxon>
        <taxon>Ceramiales</taxon>
        <taxon>Rhodomelaceae</taxon>
        <taxon>Herposiphonieae</taxon>
        <taxon>Gredgaria</taxon>
    </lineage>
</organism>
<evidence type="ECO:0008006" key="6">
    <source>
        <dbReference type="Google" id="ProtNLM"/>
    </source>
</evidence>
<evidence type="ECO:0000259" key="4">
    <source>
        <dbReference type="PROSITE" id="PS50110"/>
    </source>
</evidence>
<evidence type="ECO:0000256" key="2">
    <source>
        <dbReference type="PROSITE-ProRule" id="PRU00169"/>
    </source>
</evidence>
<protein>
    <recommendedName>
        <fullName evidence="6">TctD transcriptional regulator</fullName>
    </recommendedName>
</protein>
<evidence type="ECO:0000256" key="1">
    <source>
        <dbReference type="ARBA" id="ARBA00022553"/>
    </source>
</evidence>
<accession>A0A1Z1MML7</accession>
<proteinExistence type="predicted"/>
<dbReference type="Gene3D" id="3.40.50.2300">
    <property type="match status" value="1"/>
</dbReference>
<dbReference type="CDD" id="cd06170">
    <property type="entry name" value="LuxR_C_like"/>
    <property type="match status" value="1"/>
</dbReference>
<keyword evidence="1 2" id="KW-0597">Phosphoprotein</keyword>